<evidence type="ECO:0000256" key="3">
    <source>
        <dbReference type="ARBA" id="ARBA00022701"/>
    </source>
</evidence>
<keyword evidence="6 8" id="KW-0505">Motor protein</keyword>
<dbReference type="PANTHER" id="PTHR47970">
    <property type="entry name" value="KINESIN-LIKE PROTEIN KIF11"/>
    <property type="match status" value="1"/>
</dbReference>
<feature type="compositionally biased region" description="Low complexity" evidence="10">
    <location>
        <begin position="389"/>
        <end position="400"/>
    </location>
</feature>
<dbReference type="GO" id="GO:0072686">
    <property type="term" value="C:mitotic spindle"/>
    <property type="evidence" value="ECO:0007669"/>
    <property type="project" value="TreeGrafter"/>
</dbReference>
<dbReference type="AlphaFoldDB" id="A0A1B7TC60"/>
<comment type="subcellular location">
    <subcellularLocation>
        <location evidence="1">Cytoplasm</location>
        <location evidence="1">Cytoskeleton</location>
    </subcellularLocation>
</comment>
<dbReference type="InterPro" id="IPR036961">
    <property type="entry name" value="Kinesin_motor_dom_sf"/>
</dbReference>
<evidence type="ECO:0000256" key="8">
    <source>
        <dbReference type="PROSITE-ProRule" id="PRU00283"/>
    </source>
</evidence>
<evidence type="ECO:0000256" key="4">
    <source>
        <dbReference type="ARBA" id="ARBA00022741"/>
    </source>
</evidence>
<dbReference type="GO" id="GO:0005524">
    <property type="term" value="F:ATP binding"/>
    <property type="evidence" value="ECO:0007669"/>
    <property type="project" value="UniProtKB-UniRule"/>
</dbReference>
<name>A0A1B7TC60_9ASCO</name>
<keyword evidence="4 8" id="KW-0547">Nucleotide-binding</keyword>
<dbReference type="PROSITE" id="PS00411">
    <property type="entry name" value="KINESIN_MOTOR_1"/>
    <property type="match status" value="1"/>
</dbReference>
<dbReference type="EMBL" id="LXPE01000020">
    <property type="protein sequence ID" value="OBA26308.1"/>
    <property type="molecule type" value="Genomic_DNA"/>
</dbReference>
<dbReference type="PROSITE" id="PS50067">
    <property type="entry name" value="KINESIN_MOTOR_2"/>
    <property type="match status" value="1"/>
</dbReference>
<dbReference type="GO" id="GO:0000073">
    <property type="term" value="P:initial mitotic spindle pole body separation"/>
    <property type="evidence" value="ECO:0007669"/>
    <property type="project" value="TreeGrafter"/>
</dbReference>
<evidence type="ECO:0000256" key="6">
    <source>
        <dbReference type="ARBA" id="ARBA00023175"/>
    </source>
</evidence>
<evidence type="ECO:0000256" key="2">
    <source>
        <dbReference type="ARBA" id="ARBA00022490"/>
    </source>
</evidence>
<dbReference type="GO" id="GO:0007018">
    <property type="term" value="P:microtubule-based movement"/>
    <property type="evidence" value="ECO:0007669"/>
    <property type="project" value="InterPro"/>
</dbReference>
<comment type="similarity">
    <text evidence="8">Belongs to the TRAFAC class myosin-kinesin ATPase superfamily. Kinesin family.</text>
</comment>
<dbReference type="GO" id="GO:0005634">
    <property type="term" value="C:nucleus"/>
    <property type="evidence" value="ECO:0007669"/>
    <property type="project" value="TreeGrafter"/>
</dbReference>
<keyword evidence="5 8" id="KW-0067">ATP-binding</keyword>
<accession>A0A1B7TC60</accession>
<evidence type="ECO:0000256" key="1">
    <source>
        <dbReference type="ARBA" id="ARBA00004245"/>
    </source>
</evidence>
<dbReference type="Gene3D" id="3.40.850.10">
    <property type="entry name" value="Kinesin motor domain"/>
    <property type="match status" value="1"/>
</dbReference>
<comment type="caution">
    <text evidence="12">The sequence shown here is derived from an EMBL/GenBank/DDBJ whole genome shotgun (WGS) entry which is preliminary data.</text>
</comment>
<dbReference type="GO" id="GO:0008017">
    <property type="term" value="F:microtubule binding"/>
    <property type="evidence" value="ECO:0007669"/>
    <property type="project" value="InterPro"/>
</dbReference>
<evidence type="ECO:0000256" key="7">
    <source>
        <dbReference type="ARBA" id="ARBA00023212"/>
    </source>
</evidence>
<feature type="coiled-coil region" evidence="9">
    <location>
        <begin position="562"/>
        <end position="642"/>
    </location>
</feature>
<dbReference type="SMART" id="SM00129">
    <property type="entry name" value="KISc"/>
    <property type="match status" value="1"/>
</dbReference>
<dbReference type="GO" id="GO:0005876">
    <property type="term" value="C:spindle microtubule"/>
    <property type="evidence" value="ECO:0007669"/>
    <property type="project" value="TreeGrafter"/>
</dbReference>
<keyword evidence="3" id="KW-0493">Microtubule</keyword>
<sequence length="1071" mass="121616">MEFNNRSLSLSISSISSGYDSQPHSSQGSLKDNQNLITEKNNKNNVSSASEGDELNILVAVRCRGRNDREVKLKSPVVVTIPENELYKQSSYSNNKIKEVCLNLSDETGISAQLNSKKYLLDEVFGPDSKQDEIFKDIVEPLFHDFLKGFNCTVLCYGMTSTGKTYTMTGDEKLYNGELSSEAGIIPRVLFNLFENLNENKAKNEGGSDNSTYVDYLVKCSFIELYNEDLKDLLSSDSNCSINVEKKLKIYDSQNATNQTGLTSSSNIFVNDIKKRDASSTTLQRVNSFTQPTKSSLNGNYINNGKRISSQQETSSRKTSLTRSHRGIFIQNLEEFEITEPIEGLKLLQRGLKKRKVAATKMNDVSSRSHSIFSITLYKRVNNNDSSKPPGSNGSTSSINTSELFRVSKMNLVDLAGSENISRSGAINQRAKEAGSINQSLLTLGRVINALSDSKKGNKNLSPHIPFRESKLTRLLQDSLGGNTKTALIATISPAKVHLEETISTLEYASKAKNIKNKPQMGSVLFKDLLIKNVAVELSKLKNELYFTKQKEGGIYMEAEKYDSVHRDLENFKIEIQEYKRLNSNLKQQNKLLLLDKENLIDVRQRHERKISDLTKVIDYIYDKMDKQHKNEENLVDNAKQLISAINLMKDSISYYNSQKQQQTVYLKNLLIDSIPQIKNNLIDQLNKYGKDDKENSTKLIEQFKINLQKTFNEIITKTNTNCQDSLNFILNSSSLIAKDVGDKIQNIDTLIKSHIDLNTKDLMLISEYCNDCHDYLNDKINNNLNIINSQSTIKKLFCNLEAKNKDMLLSISNNVQQQFKQQQQDIINSISDITKSFHSIENKKFEPVNQKIQSVIKLINNSDYQNLSLNENCTKNLHDINTLVLDNKMLLAKKLKEFQDQNNYLDDSKNEMEIYDQIELIKDHLIIQNGMLDMNHEKNFDNNITLNNLSTKLENIINSTNNTDEKQIENETNLNNLLSAMENKNFKPIGSTGKTPMRPLLNSNNSYQDKSYNHDYSILQEKIGRMNNNRPNHDSEVSPLGNISNSSSTSVKKRKFSSMMNNPSKMKIKE</sequence>
<evidence type="ECO:0000256" key="10">
    <source>
        <dbReference type="SAM" id="MobiDB-lite"/>
    </source>
</evidence>
<dbReference type="InterPro" id="IPR027417">
    <property type="entry name" value="P-loop_NTPase"/>
</dbReference>
<evidence type="ECO:0000256" key="5">
    <source>
        <dbReference type="ARBA" id="ARBA00022840"/>
    </source>
</evidence>
<protein>
    <submittedName>
        <fullName evidence="12">Kinesin-domain-containing protein</fullName>
    </submittedName>
</protein>
<dbReference type="PRINTS" id="PR00380">
    <property type="entry name" value="KINESINHEAVY"/>
</dbReference>
<dbReference type="GO" id="GO:0008574">
    <property type="term" value="F:plus-end-directed microtubule motor activity"/>
    <property type="evidence" value="ECO:0007669"/>
    <property type="project" value="TreeGrafter"/>
</dbReference>
<evidence type="ECO:0000313" key="12">
    <source>
        <dbReference type="EMBL" id="OBA26308.1"/>
    </source>
</evidence>
<keyword evidence="9" id="KW-0175">Coiled coil</keyword>
<feature type="region of interest" description="Disordered" evidence="10">
    <location>
        <begin position="381"/>
        <end position="400"/>
    </location>
</feature>
<gene>
    <name evidence="12" type="ORF">HANVADRAFT_25498</name>
</gene>
<keyword evidence="7" id="KW-0206">Cytoskeleton</keyword>
<evidence type="ECO:0000256" key="9">
    <source>
        <dbReference type="SAM" id="Coils"/>
    </source>
</evidence>
<dbReference type="OrthoDB" id="3176171at2759"/>
<dbReference type="InterPro" id="IPR019821">
    <property type="entry name" value="Kinesin_motor_CS"/>
</dbReference>
<dbReference type="Proteomes" id="UP000092321">
    <property type="component" value="Unassembled WGS sequence"/>
</dbReference>
<keyword evidence="2" id="KW-0963">Cytoplasm</keyword>
<evidence type="ECO:0000259" key="11">
    <source>
        <dbReference type="PROSITE" id="PS50067"/>
    </source>
</evidence>
<feature type="domain" description="Kinesin motor" evidence="11">
    <location>
        <begin position="56"/>
        <end position="515"/>
    </location>
</feature>
<proteinExistence type="inferred from homology"/>
<keyword evidence="13" id="KW-1185">Reference proteome</keyword>
<feature type="region of interest" description="Disordered" evidence="10">
    <location>
        <begin position="1027"/>
        <end position="1071"/>
    </location>
</feature>
<feature type="binding site" evidence="8">
    <location>
        <begin position="158"/>
        <end position="165"/>
    </location>
    <ligand>
        <name>ATP</name>
        <dbReference type="ChEBI" id="CHEBI:30616"/>
    </ligand>
</feature>
<feature type="compositionally biased region" description="Polar residues" evidence="10">
    <location>
        <begin position="1042"/>
        <end position="1051"/>
    </location>
</feature>
<dbReference type="InterPro" id="IPR047149">
    <property type="entry name" value="KIF11-like"/>
</dbReference>
<feature type="region of interest" description="Disordered" evidence="10">
    <location>
        <begin position="989"/>
        <end position="1009"/>
    </location>
</feature>
<dbReference type="InterPro" id="IPR001752">
    <property type="entry name" value="Kinesin_motor_dom"/>
</dbReference>
<dbReference type="GO" id="GO:0008569">
    <property type="term" value="F:minus-end-directed microtubule motor activity"/>
    <property type="evidence" value="ECO:0007669"/>
    <property type="project" value="TreeGrafter"/>
</dbReference>
<reference evidence="13" key="1">
    <citation type="journal article" date="2016" name="Proc. Natl. Acad. Sci. U.S.A.">
        <title>Comparative genomics of biotechnologically important yeasts.</title>
        <authorList>
            <person name="Riley R."/>
            <person name="Haridas S."/>
            <person name="Wolfe K.H."/>
            <person name="Lopes M.R."/>
            <person name="Hittinger C.T."/>
            <person name="Goeker M."/>
            <person name="Salamov A.A."/>
            <person name="Wisecaver J.H."/>
            <person name="Long T.M."/>
            <person name="Calvey C.H."/>
            <person name="Aerts A.L."/>
            <person name="Barry K.W."/>
            <person name="Choi C."/>
            <person name="Clum A."/>
            <person name="Coughlan A.Y."/>
            <person name="Deshpande S."/>
            <person name="Douglass A.P."/>
            <person name="Hanson S.J."/>
            <person name="Klenk H.-P."/>
            <person name="LaButti K.M."/>
            <person name="Lapidus A."/>
            <person name="Lindquist E.A."/>
            <person name="Lipzen A.M."/>
            <person name="Meier-Kolthoff J.P."/>
            <person name="Ohm R.A."/>
            <person name="Otillar R.P."/>
            <person name="Pangilinan J.L."/>
            <person name="Peng Y."/>
            <person name="Rokas A."/>
            <person name="Rosa C.A."/>
            <person name="Scheuner C."/>
            <person name="Sibirny A.A."/>
            <person name="Slot J.C."/>
            <person name="Stielow J.B."/>
            <person name="Sun H."/>
            <person name="Kurtzman C.P."/>
            <person name="Blackwell M."/>
            <person name="Grigoriev I.V."/>
            <person name="Jeffries T.W."/>
        </authorList>
    </citation>
    <scope>NUCLEOTIDE SEQUENCE [LARGE SCALE GENOMIC DNA]</scope>
    <source>
        <strain evidence="13">NRRL Y-1626</strain>
    </source>
</reference>
<dbReference type="PANTHER" id="PTHR47970:SF12">
    <property type="entry name" value="KINESIN FAMILY MEMBER 11"/>
    <property type="match status" value="1"/>
</dbReference>
<organism evidence="12 13">
    <name type="scientific">Hanseniaspora valbyensis NRRL Y-1626</name>
    <dbReference type="NCBI Taxonomy" id="766949"/>
    <lineage>
        <taxon>Eukaryota</taxon>
        <taxon>Fungi</taxon>
        <taxon>Dikarya</taxon>
        <taxon>Ascomycota</taxon>
        <taxon>Saccharomycotina</taxon>
        <taxon>Saccharomycetes</taxon>
        <taxon>Saccharomycodales</taxon>
        <taxon>Saccharomycodaceae</taxon>
        <taxon>Hanseniaspora</taxon>
    </lineage>
</organism>
<dbReference type="SUPFAM" id="SSF52540">
    <property type="entry name" value="P-loop containing nucleoside triphosphate hydrolases"/>
    <property type="match status" value="1"/>
</dbReference>
<dbReference type="Pfam" id="PF00225">
    <property type="entry name" value="Kinesin"/>
    <property type="match status" value="2"/>
</dbReference>
<evidence type="ECO:0000313" key="13">
    <source>
        <dbReference type="Proteomes" id="UP000092321"/>
    </source>
</evidence>